<proteinExistence type="predicted"/>
<evidence type="ECO:0000313" key="3">
    <source>
        <dbReference type="RefSeq" id="XP_010926017.2"/>
    </source>
</evidence>
<dbReference type="RefSeq" id="XP_010926017.2">
    <property type="nucleotide sequence ID" value="XM_010927715.3"/>
</dbReference>
<keyword evidence="2" id="KW-1185">Reference proteome</keyword>
<sequence>MAEIRGRRPGSNHPKSVMPELRTPNPLQPKDFSLPPMRRGPMYSVYAELREWKLRRKRAEVNSMIATPTRRCAASTVSRSVPNFSATFRKENRKPASPLPPTGPRLDSLMTPPRPMVPKAKLRRLGSTSASRAEEKRGGGGVIEMRKSYSCLKELKEYGVLASSAMEEEARGVRGAKKGIINKTVSSFQRRTTTWMG</sequence>
<accession>A0A6I9RNV1</accession>
<dbReference type="PANTHER" id="PTHR37708:SF2">
    <property type="entry name" value="HOMEOBOX HOX-B3-LIKE PROTEIN"/>
    <property type="match status" value="1"/>
</dbReference>
<feature type="region of interest" description="Disordered" evidence="1">
    <location>
        <begin position="84"/>
        <end position="117"/>
    </location>
</feature>
<evidence type="ECO:0000256" key="1">
    <source>
        <dbReference type="SAM" id="MobiDB-lite"/>
    </source>
</evidence>
<dbReference type="AlphaFoldDB" id="A0A6I9RNV1"/>
<organism evidence="2 3">
    <name type="scientific">Elaeis guineensis var. tenera</name>
    <name type="common">Oil palm</name>
    <dbReference type="NCBI Taxonomy" id="51953"/>
    <lineage>
        <taxon>Eukaryota</taxon>
        <taxon>Viridiplantae</taxon>
        <taxon>Streptophyta</taxon>
        <taxon>Embryophyta</taxon>
        <taxon>Tracheophyta</taxon>
        <taxon>Spermatophyta</taxon>
        <taxon>Magnoliopsida</taxon>
        <taxon>Liliopsida</taxon>
        <taxon>Arecaceae</taxon>
        <taxon>Arecoideae</taxon>
        <taxon>Cocoseae</taxon>
        <taxon>Elaeidinae</taxon>
        <taxon>Elaeis</taxon>
    </lineage>
</organism>
<dbReference type="PANTHER" id="PTHR37708">
    <property type="entry name" value="HOMEOBOX HOX-B3-LIKE PROTEIN"/>
    <property type="match status" value="1"/>
</dbReference>
<dbReference type="OrthoDB" id="755797at2759"/>
<reference evidence="3" key="1">
    <citation type="submission" date="2025-08" db="UniProtKB">
        <authorList>
            <consortium name="RefSeq"/>
        </authorList>
    </citation>
    <scope>IDENTIFICATION</scope>
</reference>
<gene>
    <name evidence="3" type="primary">LOC105048416</name>
</gene>
<feature type="region of interest" description="Disordered" evidence="1">
    <location>
        <begin position="1"/>
        <end position="39"/>
    </location>
</feature>
<dbReference type="Proteomes" id="UP000504607">
    <property type="component" value="Chromosome 7"/>
</dbReference>
<protein>
    <submittedName>
        <fullName evidence="3">Uncharacterized protein LOC105048416</fullName>
    </submittedName>
</protein>
<evidence type="ECO:0000313" key="2">
    <source>
        <dbReference type="Proteomes" id="UP000504607"/>
    </source>
</evidence>
<name>A0A6I9RNV1_ELAGV</name>
<dbReference type="InParanoid" id="A0A6I9RNV1"/>